<name>A0A174ING4_9FIRM</name>
<dbReference type="AlphaFoldDB" id="A0A174ING4"/>
<dbReference type="RefSeq" id="WP_050641062.1">
    <property type="nucleotide sequence ID" value="NZ_CABKUE010000009.1"/>
</dbReference>
<protein>
    <submittedName>
        <fullName evidence="1">Uncharacterized protein</fullName>
    </submittedName>
</protein>
<dbReference type="Proteomes" id="UP000095544">
    <property type="component" value="Unassembled WGS sequence"/>
</dbReference>
<organism evidence="1 2">
    <name type="scientific">Faecalicatena contorta</name>
    <dbReference type="NCBI Taxonomy" id="39482"/>
    <lineage>
        <taxon>Bacteria</taxon>
        <taxon>Bacillati</taxon>
        <taxon>Bacillota</taxon>
        <taxon>Clostridia</taxon>
        <taxon>Lachnospirales</taxon>
        <taxon>Lachnospiraceae</taxon>
        <taxon>Faecalicatena</taxon>
    </lineage>
</organism>
<gene>
    <name evidence="1" type="ORF">ERS852491_03554</name>
</gene>
<evidence type="ECO:0000313" key="1">
    <source>
        <dbReference type="EMBL" id="CUO86519.1"/>
    </source>
</evidence>
<reference evidence="1 2" key="1">
    <citation type="submission" date="2015-09" db="EMBL/GenBank/DDBJ databases">
        <authorList>
            <consortium name="Pathogen Informatics"/>
        </authorList>
    </citation>
    <scope>NUCLEOTIDE SEQUENCE [LARGE SCALE GENOMIC DNA]</scope>
    <source>
        <strain evidence="1 2">2789STDY5834876</strain>
    </source>
</reference>
<proteinExistence type="predicted"/>
<sequence length="118" mass="12989">MGSELVELFIVSKFLNIFDSIGLIYHRGMFQFLQDRRTSICSQFTSAATVEVPPDNQLLTTVRMRQLNDRDAGKGTGLYMPAAVVLEAVGSTGAFRTGIYSPVPFPASLSLSVPHQYE</sequence>
<dbReference type="STRING" id="39482.ERS852491_03554"/>
<evidence type="ECO:0000313" key="2">
    <source>
        <dbReference type="Proteomes" id="UP000095544"/>
    </source>
</evidence>
<dbReference type="EMBL" id="CYZU01000039">
    <property type="protein sequence ID" value="CUO86519.1"/>
    <property type="molecule type" value="Genomic_DNA"/>
</dbReference>
<accession>A0A174ING4</accession>